<evidence type="ECO:0000313" key="6">
    <source>
        <dbReference type="RefSeq" id="XP_031557260.1"/>
    </source>
</evidence>
<dbReference type="InterPro" id="IPR003653">
    <property type="entry name" value="Peptidase_C48_C"/>
</dbReference>
<comment type="similarity">
    <text evidence="1">Belongs to the peptidase C48 family.</text>
</comment>
<evidence type="ECO:0000256" key="2">
    <source>
        <dbReference type="ARBA" id="ARBA00022670"/>
    </source>
</evidence>
<gene>
    <name evidence="6" type="primary">LOC116293905</name>
</gene>
<dbReference type="Proteomes" id="UP000515163">
    <property type="component" value="Unplaced"/>
</dbReference>
<sequence>DDTDIGIQVGGLGVFNRFTLDIWEKAFEASNTSNEVHQELNWLAKSNGILTSHEAKSIEALLLDSKPDGQILSVRGHIVDVKDLTTLVGERYLTGFVIDRACLKYKELSRHGENSLFLPTFCQDWTSGDDAEHLKNKVMQYTCKAPEDMAKIHWVMMPLHLAGSHWGLLVINIKLKLMYYDDGLHWKPPSNLGCITKKLIQSLYDISDGMNSQFDPSAWDFSLTISHFGMPSQPAGSGSCGMGVIMSVDSIVNGPLKTLSDFSWKFDDMHNHRCVLLKQFLEWKTQDCSSQDEL</sequence>
<reference evidence="6" key="1">
    <citation type="submission" date="2025-08" db="UniProtKB">
        <authorList>
            <consortium name="RefSeq"/>
        </authorList>
    </citation>
    <scope>IDENTIFICATION</scope>
    <source>
        <tissue evidence="6">Tentacle</tissue>
    </source>
</reference>
<dbReference type="RefSeq" id="XP_031557260.1">
    <property type="nucleotide sequence ID" value="XM_031701400.1"/>
</dbReference>
<keyword evidence="5" id="KW-1185">Reference proteome</keyword>
<feature type="non-terminal residue" evidence="6">
    <location>
        <position position="1"/>
    </location>
</feature>
<evidence type="ECO:0000259" key="4">
    <source>
        <dbReference type="PROSITE" id="PS50600"/>
    </source>
</evidence>
<dbReference type="AlphaFoldDB" id="A0A6P8HX47"/>
<dbReference type="KEGG" id="aten:116293905"/>
<keyword evidence="2" id="KW-0645">Protease</keyword>
<organism evidence="5 6">
    <name type="scientific">Actinia tenebrosa</name>
    <name type="common">Australian red waratah sea anemone</name>
    <dbReference type="NCBI Taxonomy" id="6105"/>
    <lineage>
        <taxon>Eukaryota</taxon>
        <taxon>Metazoa</taxon>
        <taxon>Cnidaria</taxon>
        <taxon>Anthozoa</taxon>
        <taxon>Hexacorallia</taxon>
        <taxon>Actiniaria</taxon>
        <taxon>Actiniidae</taxon>
        <taxon>Actinia</taxon>
    </lineage>
</organism>
<keyword evidence="3" id="KW-0378">Hydrolase</keyword>
<protein>
    <submittedName>
        <fullName evidence="6">Uncharacterized protein LOC116293905</fullName>
    </submittedName>
</protein>
<dbReference type="GO" id="GO:0008234">
    <property type="term" value="F:cysteine-type peptidase activity"/>
    <property type="evidence" value="ECO:0007669"/>
    <property type="project" value="InterPro"/>
</dbReference>
<dbReference type="Pfam" id="PF02902">
    <property type="entry name" value="Peptidase_C48"/>
    <property type="match status" value="1"/>
</dbReference>
<dbReference type="SUPFAM" id="SSF54001">
    <property type="entry name" value="Cysteine proteinases"/>
    <property type="match status" value="1"/>
</dbReference>
<evidence type="ECO:0000256" key="1">
    <source>
        <dbReference type="ARBA" id="ARBA00005234"/>
    </source>
</evidence>
<dbReference type="Gene3D" id="3.40.395.10">
    <property type="entry name" value="Adenoviral Proteinase, Chain A"/>
    <property type="match status" value="1"/>
</dbReference>
<name>A0A6P8HX47_ACTTE</name>
<proteinExistence type="inferred from homology"/>
<accession>A0A6P8HX47</accession>
<evidence type="ECO:0000313" key="5">
    <source>
        <dbReference type="Proteomes" id="UP000515163"/>
    </source>
</evidence>
<dbReference type="OrthoDB" id="1939479at2759"/>
<dbReference type="GO" id="GO:0006508">
    <property type="term" value="P:proteolysis"/>
    <property type="evidence" value="ECO:0007669"/>
    <property type="project" value="UniProtKB-KW"/>
</dbReference>
<feature type="domain" description="Ubiquitin-like protease family profile" evidence="4">
    <location>
        <begin position="77"/>
        <end position="251"/>
    </location>
</feature>
<dbReference type="InParanoid" id="A0A6P8HX47"/>
<dbReference type="PROSITE" id="PS50600">
    <property type="entry name" value="ULP_PROTEASE"/>
    <property type="match status" value="1"/>
</dbReference>
<dbReference type="InterPro" id="IPR038765">
    <property type="entry name" value="Papain-like_cys_pep_sf"/>
</dbReference>
<dbReference type="GeneID" id="116293905"/>
<evidence type="ECO:0000256" key="3">
    <source>
        <dbReference type="ARBA" id="ARBA00022801"/>
    </source>
</evidence>